<name>A0A2I2KHW9_9ACTN</name>
<dbReference type="PROSITE" id="PS00073">
    <property type="entry name" value="ACYL_COA_DH_2"/>
    <property type="match status" value="1"/>
</dbReference>
<dbReference type="GO" id="GO:0003995">
    <property type="term" value="F:acyl-CoA dehydrogenase activity"/>
    <property type="evidence" value="ECO:0007669"/>
    <property type="project" value="InterPro"/>
</dbReference>
<proteinExistence type="inferred from homology"/>
<comment type="catalytic activity">
    <reaction evidence="6">
        <text>a 2,3-saturated acyl-CoA + A = a 2,3-dehydroacyl-CoA + AH2</text>
        <dbReference type="Rhea" id="RHEA:48608"/>
        <dbReference type="ChEBI" id="CHEBI:13193"/>
        <dbReference type="ChEBI" id="CHEBI:17499"/>
        <dbReference type="ChEBI" id="CHEBI:60015"/>
        <dbReference type="ChEBI" id="CHEBI:65111"/>
    </reaction>
</comment>
<dbReference type="GO" id="GO:0050660">
    <property type="term" value="F:flavin adenine dinucleotide binding"/>
    <property type="evidence" value="ECO:0007669"/>
    <property type="project" value="InterPro"/>
</dbReference>
<dbReference type="InterPro" id="IPR009075">
    <property type="entry name" value="AcylCo_DH/oxidase_C"/>
</dbReference>
<dbReference type="Gene3D" id="1.20.140.10">
    <property type="entry name" value="Butyryl-CoA Dehydrogenase, subunit A, domain 3"/>
    <property type="match status" value="1"/>
</dbReference>
<feature type="domain" description="Acyl-CoA dehydrogenase/oxidase C-terminal" evidence="9">
    <location>
        <begin position="277"/>
        <end position="426"/>
    </location>
</feature>
<gene>
    <name evidence="12" type="primary">acdA</name>
    <name evidence="12" type="ORF">FRACA_10013</name>
</gene>
<dbReference type="PROSITE" id="PS00072">
    <property type="entry name" value="ACYL_COA_DH_1"/>
    <property type="match status" value="1"/>
</dbReference>
<feature type="domain" description="Acyl-CoA dehydrogenase/oxidase N-terminal" evidence="11">
    <location>
        <begin position="54"/>
        <end position="164"/>
    </location>
</feature>
<evidence type="ECO:0000256" key="3">
    <source>
        <dbReference type="ARBA" id="ARBA00022630"/>
    </source>
</evidence>
<dbReference type="Proteomes" id="UP000234331">
    <property type="component" value="Unassembled WGS sequence"/>
</dbReference>
<keyword evidence="4 8" id="KW-0274">FAD</keyword>
<keyword evidence="3 8" id="KW-0285">Flavoprotein</keyword>
<organism evidence="12 13">
    <name type="scientific">Frankia canadensis</name>
    <dbReference type="NCBI Taxonomy" id="1836972"/>
    <lineage>
        <taxon>Bacteria</taxon>
        <taxon>Bacillati</taxon>
        <taxon>Actinomycetota</taxon>
        <taxon>Actinomycetes</taxon>
        <taxon>Frankiales</taxon>
        <taxon>Frankiaceae</taxon>
        <taxon>Frankia</taxon>
    </lineage>
</organism>
<evidence type="ECO:0000313" key="12">
    <source>
        <dbReference type="EMBL" id="SNQ45254.1"/>
    </source>
</evidence>
<dbReference type="InterPro" id="IPR036250">
    <property type="entry name" value="AcylCo_DH-like_C"/>
</dbReference>
<sequence length="429" mass="46249">MGHGTSTMPDASRPLRILINATRSPTRTRRRYSAPGLRNELNVDSDFDLYRLPDEHVALREAVRDLVESEIVPHAADVDEHERFPQEALDALNRAGFSAVHVPAEYGGEGADAVATCIVIEEVARGCASSSLIPAVNKLGTMPILLSGSEELKKLVLPSVAAGEAVVSYALSERDAGSDTASMRARATRDGSDWVLNGTKCWITNAGVATWYTVMAVTDPEATRKVDGISAFVVHKDDPGFEVGSKERKLGIKGSPTREIHFVDCRIPADRIIGAPGTGLRTALATLDHTRPTIGAQAVGIAQGALDASIAYTKDRKQFGRPIADNQAVQFMLADMAMRIEAARHMVYVAAARAERGEPNLGFITAAAKCFASDTAMSVTTDAVQLFGGAGYTRDFPVERMMRDAKITQIYEGTNQIQRVVMSRHLLKG</sequence>
<dbReference type="InterPro" id="IPR037069">
    <property type="entry name" value="AcylCoA_DH/ox_N_sf"/>
</dbReference>
<evidence type="ECO:0000313" key="13">
    <source>
        <dbReference type="Proteomes" id="UP000234331"/>
    </source>
</evidence>
<evidence type="ECO:0000256" key="4">
    <source>
        <dbReference type="ARBA" id="ARBA00022827"/>
    </source>
</evidence>
<dbReference type="InterPro" id="IPR006091">
    <property type="entry name" value="Acyl-CoA_Oxase/DH_mid-dom"/>
</dbReference>
<accession>A0A2I2KHW9</accession>
<dbReference type="InterPro" id="IPR046373">
    <property type="entry name" value="Acyl-CoA_Oxase/DH_mid-dom_sf"/>
</dbReference>
<evidence type="ECO:0000259" key="10">
    <source>
        <dbReference type="Pfam" id="PF02770"/>
    </source>
</evidence>
<evidence type="ECO:0000256" key="2">
    <source>
        <dbReference type="ARBA" id="ARBA00009347"/>
    </source>
</evidence>
<evidence type="ECO:0000256" key="1">
    <source>
        <dbReference type="ARBA" id="ARBA00001974"/>
    </source>
</evidence>
<dbReference type="InterPro" id="IPR006089">
    <property type="entry name" value="Acyl-CoA_DH_CS"/>
</dbReference>
<dbReference type="EMBL" id="FZMO01000001">
    <property type="protein sequence ID" value="SNQ45254.1"/>
    <property type="molecule type" value="Genomic_DNA"/>
</dbReference>
<comment type="similarity">
    <text evidence="2 8">Belongs to the acyl-CoA dehydrogenase family.</text>
</comment>
<dbReference type="PANTHER" id="PTHR43884">
    <property type="entry name" value="ACYL-COA DEHYDROGENASE"/>
    <property type="match status" value="1"/>
</dbReference>
<evidence type="ECO:0000259" key="9">
    <source>
        <dbReference type="Pfam" id="PF00441"/>
    </source>
</evidence>
<dbReference type="FunFam" id="1.10.540.10:FF:000023">
    <property type="entry name" value="Acyl-CoA dehydrogenase FadE25"/>
    <property type="match status" value="1"/>
</dbReference>
<dbReference type="Pfam" id="PF02770">
    <property type="entry name" value="Acyl-CoA_dh_M"/>
    <property type="match status" value="1"/>
</dbReference>
<dbReference type="Pfam" id="PF00441">
    <property type="entry name" value="Acyl-CoA_dh_1"/>
    <property type="match status" value="1"/>
</dbReference>
<evidence type="ECO:0000256" key="7">
    <source>
        <dbReference type="ARBA" id="ARBA00071575"/>
    </source>
</evidence>
<dbReference type="FunFam" id="2.40.110.10:FF:000001">
    <property type="entry name" value="Acyl-CoA dehydrogenase, mitochondrial"/>
    <property type="match status" value="1"/>
</dbReference>
<dbReference type="InterPro" id="IPR013786">
    <property type="entry name" value="AcylCoA_DH/ox_N"/>
</dbReference>
<comment type="cofactor">
    <cofactor evidence="1 8">
        <name>FAD</name>
        <dbReference type="ChEBI" id="CHEBI:57692"/>
    </cofactor>
</comment>
<dbReference type="Gene3D" id="2.40.110.10">
    <property type="entry name" value="Butyryl-CoA Dehydrogenase, subunit A, domain 2"/>
    <property type="match status" value="1"/>
</dbReference>
<dbReference type="AlphaFoldDB" id="A0A2I2KHW9"/>
<evidence type="ECO:0000256" key="6">
    <source>
        <dbReference type="ARBA" id="ARBA00052546"/>
    </source>
</evidence>
<dbReference type="SUPFAM" id="SSF47203">
    <property type="entry name" value="Acyl-CoA dehydrogenase C-terminal domain-like"/>
    <property type="match status" value="1"/>
</dbReference>
<evidence type="ECO:0000256" key="8">
    <source>
        <dbReference type="RuleBase" id="RU362125"/>
    </source>
</evidence>
<dbReference type="FunFam" id="1.20.140.10:FF:000004">
    <property type="entry name" value="Acyl-CoA dehydrogenase FadE25"/>
    <property type="match status" value="1"/>
</dbReference>
<dbReference type="Gene3D" id="1.10.540.10">
    <property type="entry name" value="Acyl-CoA dehydrogenase/oxidase, N-terminal domain"/>
    <property type="match status" value="1"/>
</dbReference>
<dbReference type="CDD" id="cd01158">
    <property type="entry name" value="SCAD_SBCAD"/>
    <property type="match status" value="1"/>
</dbReference>
<dbReference type="SUPFAM" id="SSF56645">
    <property type="entry name" value="Acyl-CoA dehydrogenase NM domain-like"/>
    <property type="match status" value="1"/>
</dbReference>
<feature type="domain" description="Acyl-CoA oxidase/dehydrogenase middle" evidence="10">
    <location>
        <begin position="169"/>
        <end position="265"/>
    </location>
</feature>
<dbReference type="Pfam" id="PF02771">
    <property type="entry name" value="Acyl-CoA_dh_N"/>
    <property type="match status" value="1"/>
</dbReference>
<protein>
    <recommendedName>
        <fullName evidence="7">Probable acyl-CoA dehydrogenase fadE25</fullName>
    </recommendedName>
</protein>
<evidence type="ECO:0000256" key="5">
    <source>
        <dbReference type="ARBA" id="ARBA00023002"/>
    </source>
</evidence>
<keyword evidence="13" id="KW-1185">Reference proteome</keyword>
<dbReference type="PANTHER" id="PTHR43884:SF12">
    <property type="entry name" value="ISOVALERYL-COA DEHYDROGENASE, MITOCHONDRIAL-RELATED"/>
    <property type="match status" value="1"/>
</dbReference>
<keyword evidence="5 8" id="KW-0560">Oxidoreductase</keyword>
<reference evidence="12 13" key="1">
    <citation type="submission" date="2017-06" db="EMBL/GenBank/DDBJ databases">
        <authorList>
            <person name="Kim H.J."/>
            <person name="Triplett B.A."/>
        </authorList>
    </citation>
    <scope>NUCLEOTIDE SEQUENCE [LARGE SCALE GENOMIC DNA]</scope>
    <source>
        <strain evidence="12">FRACA_ARgP5</strain>
    </source>
</reference>
<dbReference type="InterPro" id="IPR009100">
    <property type="entry name" value="AcylCoA_DH/oxidase_NM_dom_sf"/>
</dbReference>
<dbReference type="PIRSF" id="PIRSF016578">
    <property type="entry name" value="HsaA"/>
    <property type="match status" value="1"/>
</dbReference>
<evidence type="ECO:0000259" key="11">
    <source>
        <dbReference type="Pfam" id="PF02771"/>
    </source>
</evidence>